<feature type="region of interest" description="Disordered" evidence="1">
    <location>
        <begin position="25"/>
        <end position="54"/>
    </location>
</feature>
<evidence type="ECO:0000313" key="3">
    <source>
        <dbReference type="Proteomes" id="UP000887574"/>
    </source>
</evidence>
<dbReference type="WBParaSite" id="jg24100.1">
    <property type="protein sequence ID" value="jg24100.1"/>
    <property type="gene ID" value="jg24100"/>
</dbReference>
<accession>A0A915DX31</accession>
<organism evidence="3 4">
    <name type="scientific">Ditylenchus dipsaci</name>
    <dbReference type="NCBI Taxonomy" id="166011"/>
    <lineage>
        <taxon>Eukaryota</taxon>
        <taxon>Metazoa</taxon>
        <taxon>Ecdysozoa</taxon>
        <taxon>Nematoda</taxon>
        <taxon>Chromadorea</taxon>
        <taxon>Rhabditida</taxon>
        <taxon>Tylenchina</taxon>
        <taxon>Tylenchomorpha</taxon>
        <taxon>Sphaerularioidea</taxon>
        <taxon>Anguinidae</taxon>
        <taxon>Anguininae</taxon>
        <taxon>Ditylenchus</taxon>
    </lineage>
</organism>
<reference evidence="4" key="1">
    <citation type="submission" date="2022-11" db="UniProtKB">
        <authorList>
            <consortium name="WormBaseParasite"/>
        </authorList>
    </citation>
    <scope>IDENTIFICATION</scope>
</reference>
<proteinExistence type="predicted"/>
<keyword evidence="3" id="KW-1185">Reference proteome</keyword>
<dbReference type="Proteomes" id="UP000887574">
    <property type="component" value="Unplaced"/>
</dbReference>
<dbReference type="AlphaFoldDB" id="A0A915DX31"/>
<feature type="compositionally biased region" description="Polar residues" evidence="1">
    <location>
        <begin position="25"/>
        <end position="37"/>
    </location>
</feature>
<dbReference type="PANTHER" id="PTHR23345:SF15">
    <property type="entry name" value="VITELLOGENIN 1-RELATED"/>
    <property type="match status" value="1"/>
</dbReference>
<sequence length="578" mass="65258">MFQPDNKSPVTSIHPKLEAFYTSVTTNNQQRNGQVQSTDEESSSEERRKRDYAISQKRNYKHSLKCVVETKGTARTNKAEFKVDGTCDARLRACEANVQAKRSALAGERIEWTMKRSTNSSATSKLTGETPPKRRISASMCWESLLSEFFVPSSSSNSSNQDAFCGPIPDSCQYRLKPANEHYFANKLECVKANNFWNTESRLVKAEGNLLTTYQSGLHQGQVEGLFSIEPETGRHANVSIQTPSQKVKITGLNLPIKMRPMKLVRPHSSYAASHSASQLNRAECKVGVKTVDTFDKVALRAPISKCYTVLAKDCGDETESKFAILMRSLQTGGEQKKLKIITPSKEIVLEDQVEGRMRIRVDDEQFNMEEPTARKTINTDSQGRLLAFVDVDGADVAVKFNGKTAKIQMSEQFKEKQCGLCGNYNDNQDDELRNNENKLSSDVKAFHRSYTLDRDGGECQEDERTNFYERQPADFGHTQPKQVEPVDRTVIMEYNHKLCFSIKPVKQCPQGYFGGEEEEGAKQLLKRPKVSFSCLDRQSIEGQRLRKIVRRTGVADLGEYQPSFYETVVIPETCIQY</sequence>
<evidence type="ECO:0000313" key="4">
    <source>
        <dbReference type="WBParaSite" id="jg24100.1"/>
    </source>
</evidence>
<dbReference type="Pfam" id="PF00094">
    <property type="entry name" value="VWD"/>
    <property type="match status" value="1"/>
</dbReference>
<name>A0A915DX31_9BILA</name>
<evidence type="ECO:0000259" key="2">
    <source>
        <dbReference type="PROSITE" id="PS51233"/>
    </source>
</evidence>
<dbReference type="InterPro" id="IPR001846">
    <property type="entry name" value="VWF_type-D"/>
</dbReference>
<dbReference type="InterPro" id="IPR050733">
    <property type="entry name" value="Vitellogenin/Apolipophorin"/>
</dbReference>
<dbReference type="PROSITE" id="PS51233">
    <property type="entry name" value="VWFD"/>
    <property type="match status" value="1"/>
</dbReference>
<dbReference type="PANTHER" id="PTHR23345">
    <property type="entry name" value="VITELLOGENIN-RELATED"/>
    <property type="match status" value="1"/>
</dbReference>
<protein>
    <submittedName>
        <fullName evidence="4">VWFD domain-containing protein</fullName>
    </submittedName>
</protein>
<evidence type="ECO:0000256" key="1">
    <source>
        <dbReference type="SAM" id="MobiDB-lite"/>
    </source>
</evidence>
<feature type="domain" description="VWFD" evidence="2">
    <location>
        <begin position="283"/>
        <end position="461"/>
    </location>
</feature>
<dbReference type="GO" id="GO:0005319">
    <property type="term" value="F:lipid transporter activity"/>
    <property type="evidence" value="ECO:0007669"/>
    <property type="project" value="TreeGrafter"/>
</dbReference>
<dbReference type="SMART" id="SM00216">
    <property type="entry name" value="VWD"/>
    <property type="match status" value="1"/>
</dbReference>